<gene>
    <name evidence="8" type="ORF">FKW77_007628</name>
</gene>
<evidence type="ECO:0000256" key="7">
    <source>
        <dbReference type="SAM" id="Phobius"/>
    </source>
</evidence>
<keyword evidence="9" id="KW-1185">Reference proteome</keyword>
<evidence type="ECO:0000256" key="4">
    <source>
        <dbReference type="ARBA" id="ARBA00022989"/>
    </source>
</evidence>
<evidence type="ECO:0000256" key="6">
    <source>
        <dbReference type="SAM" id="MobiDB-lite"/>
    </source>
</evidence>
<sequence>MFDSVVRKFHANAATAGVEKDTKSMSTAEASTSTRHEEPHSKVGDFMRDAILGFADGLTVPFALTAGLSAVGSIRLVIVGGLAELFAGAISMGLGAWLAVQSDKHAYYVEEAREKREVQQFPEKEEQEIYDIFNQYHISRESSKGVVDALKVNPDIWVQFMMDFELKLERPNSHKAWISALVISVAYFLGGLLPMIPYFIYKNIMDALYTSIGISVAVLLLFGYVKAIVIGQKKRHAVYSAIQMLAIGTLAAGASYGIVSGVNSSNIGGGASN</sequence>
<dbReference type="Pfam" id="PF01988">
    <property type="entry name" value="VIT1"/>
    <property type="match status" value="1"/>
</dbReference>
<comment type="similarity">
    <text evidence="2">Belongs to the CCC1 family.</text>
</comment>
<feature type="compositionally biased region" description="Polar residues" evidence="6">
    <location>
        <begin position="24"/>
        <end position="33"/>
    </location>
</feature>
<feature type="transmembrane region" description="Helical" evidence="7">
    <location>
        <begin position="207"/>
        <end position="225"/>
    </location>
</feature>
<protein>
    <submittedName>
        <fullName evidence="8">Uncharacterized protein</fullName>
    </submittedName>
</protein>
<evidence type="ECO:0000256" key="1">
    <source>
        <dbReference type="ARBA" id="ARBA00004127"/>
    </source>
</evidence>
<dbReference type="EMBL" id="CP042186">
    <property type="protein sequence ID" value="QDS68881.1"/>
    <property type="molecule type" value="Genomic_DNA"/>
</dbReference>
<dbReference type="CDD" id="cd02435">
    <property type="entry name" value="CCC1"/>
    <property type="match status" value="1"/>
</dbReference>
<reference evidence="8 9" key="1">
    <citation type="submission" date="2019-07" db="EMBL/GenBank/DDBJ databases">
        <title>Finished genome of Venturia effusa.</title>
        <authorList>
            <person name="Young C.A."/>
            <person name="Cox M.P."/>
            <person name="Ganley A.R.D."/>
            <person name="David W.J."/>
        </authorList>
    </citation>
    <scope>NUCLEOTIDE SEQUENCE [LARGE SCALE GENOMIC DNA]</scope>
    <source>
        <strain evidence="9">albino</strain>
    </source>
</reference>
<name>A0A517KZR2_9PEZI</name>
<accession>A0A517KZR2</accession>
<evidence type="ECO:0000313" key="8">
    <source>
        <dbReference type="EMBL" id="QDS68881.1"/>
    </source>
</evidence>
<dbReference type="OrthoDB" id="73465at2759"/>
<feature type="transmembrane region" description="Helical" evidence="7">
    <location>
        <begin position="176"/>
        <end position="201"/>
    </location>
</feature>
<evidence type="ECO:0000256" key="3">
    <source>
        <dbReference type="ARBA" id="ARBA00022692"/>
    </source>
</evidence>
<proteinExistence type="inferred from homology"/>
<dbReference type="GO" id="GO:0005384">
    <property type="term" value="F:manganese ion transmembrane transporter activity"/>
    <property type="evidence" value="ECO:0007669"/>
    <property type="project" value="InterPro"/>
</dbReference>
<dbReference type="InterPro" id="IPR008217">
    <property type="entry name" value="Ccc1_fam"/>
</dbReference>
<dbReference type="STRING" id="50376.A0A517KZR2"/>
<feature type="transmembrane region" description="Helical" evidence="7">
    <location>
        <begin position="77"/>
        <end position="100"/>
    </location>
</feature>
<evidence type="ECO:0000256" key="2">
    <source>
        <dbReference type="ARBA" id="ARBA00007049"/>
    </source>
</evidence>
<dbReference type="GO" id="GO:0030026">
    <property type="term" value="P:intracellular manganese ion homeostasis"/>
    <property type="evidence" value="ECO:0007669"/>
    <property type="project" value="InterPro"/>
</dbReference>
<comment type="subcellular location">
    <subcellularLocation>
        <location evidence="1">Endomembrane system</location>
        <topology evidence="1">Multi-pass membrane protein</topology>
    </subcellularLocation>
</comment>
<keyword evidence="3 7" id="KW-0812">Transmembrane</keyword>
<keyword evidence="4 7" id="KW-1133">Transmembrane helix</keyword>
<keyword evidence="5 7" id="KW-0472">Membrane</keyword>
<feature type="transmembrane region" description="Helical" evidence="7">
    <location>
        <begin position="237"/>
        <end position="259"/>
    </location>
</feature>
<dbReference type="PANTHER" id="PTHR31851">
    <property type="entry name" value="FE(2+)/MN(2+) TRANSPORTER PCL1"/>
    <property type="match status" value="1"/>
</dbReference>
<feature type="region of interest" description="Disordered" evidence="6">
    <location>
        <begin position="20"/>
        <end position="40"/>
    </location>
</feature>
<dbReference type="Proteomes" id="UP000316270">
    <property type="component" value="Chromosome 2"/>
</dbReference>
<evidence type="ECO:0000313" key="9">
    <source>
        <dbReference type="Proteomes" id="UP000316270"/>
    </source>
</evidence>
<dbReference type="GO" id="GO:0012505">
    <property type="term" value="C:endomembrane system"/>
    <property type="evidence" value="ECO:0007669"/>
    <property type="project" value="UniProtKB-SubCell"/>
</dbReference>
<evidence type="ECO:0000256" key="5">
    <source>
        <dbReference type="ARBA" id="ARBA00023136"/>
    </source>
</evidence>
<organism evidence="8 9">
    <name type="scientific">Venturia effusa</name>
    <dbReference type="NCBI Taxonomy" id="50376"/>
    <lineage>
        <taxon>Eukaryota</taxon>
        <taxon>Fungi</taxon>
        <taxon>Dikarya</taxon>
        <taxon>Ascomycota</taxon>
        <taxon>Pezizomycotina</taxon>
        <taxon>Dothideomycetes</taxon>
        <taxon>Pleosporomycetidae</taxon>
        <taxon>Venturiales</taxon>
        <taxon>Venturiaceae</taxon>
        <taxon>Venturia</taxon>
    </lineage>
</organism>
<feature type="transmembrane region" description="Helical" evidence="7">
    <location>
        <begin position="50"/>
        <end position="71"/>
    </location>
</feature>
<dbReference type="AlphaFoldDB" id="A0A517KZR2"/>